<evidence type="ECO:0000313" key="2">
    <source>
        <dbReference type="EMBL" id="CAD0312510.1"/>
    </source>
</evidence>
<reference evidence="3" key="3">
    <citation type="journal article" date="2020" name="Syst. Appl. Microbiol.">
        <title>Clarifying the taxonomy of the causal agent of bacterial leaf spot of lettuce through a polyphasic approach reveals that Xanthomonas cynarae Trebaol et al. 2000 emend. Timilsina et al. 2019 is a later heterotypic synonym of Xanthomonas hortorum Vauterin et al. 1995.</title>
        <authorList>
            <person name="Moriniere L."/>
            <person name="Burlet A."/>
            <person name="Rosenthal E.R."/>
            <person name="Nesme X."/>
            <person name="Portier P."/>
            <person name="Bull C.T."/>
            <person name="Lavire C."/>
            <person name="Fischer-Le Saux M."/>
            <person name="Bertolla F."/>
        </authorList>
    </citation>
    <scope>NUCLEOTIDE SEQUENCE</scope>
    <source>
        <strain evidence="3">CFBP2533</strain>
    </source>
</reference>
<protein>
    <recommendedName>
        <fullName evidence="5">Outer protein C</fullName>
    </recommendedName>
</protein>
<dbReference type="AlphaFoldDB" id="A0A6V7CAN9"/>
<reference evidence="4" key="2">
    <citation type="journal article" date="2020" name="Syst. Appl. Microbiol.">
        <title>Clarifying the taxonomy of the causal agent of bacterial leaf spot of lettuce through a polyphasic approach reveals that Xanthomonas cynarae Trebaol et al. 2000 emend. Timilsina et al. 2019 is a later heterotypic synonym of Xanthomonas hortorum Vauterin et al. 1995.</title>
        <authorList>
            <person name="Moriniere L."/>
            <person name="Burlet A."/>
            <person name="Rosenthal E.R."/>
            <person name="Nesme X."/>
            <person name="Portier P."/>
            <person name="Bull C.T."/>
            <person name="Lavire C."/>
            <person name="Fischer-Le Saux M."/>
            <person name="Bertolla F."/>
        </authorList>
    </citation>
    <scope>NUCLEOTIDE SEQUENCE [LARGE SCALE GENOMIC DNA]</scope>
    <source>
        <strain evidence="4">CFBP2533</strain>
    </source>
</reference>
<evidence type="ECO:0008006" key="5">
    <source>
        <dbReference type="Google" id="ProtNLM"/>
    </source>
</evidence>
<dbReference type="SUPFAM" id="SSF56784">
    <property type="entry name" value="HAD-like"/>
    <property type="match status" value="1"/>
</dbReference>
<dbReference type="Gene3D" id="3.40.50.1000">
    <property type="entry name" value="HAD superfamily/HAD-like"/>
    <property type="match status" value="1"/>
</dbReference>
<accession>A0A6V7CAN9</accession>
<dbReference type="EMBL" id="LR828261">
    <property type="protein sequence ID" value="CAD0312504.1"/>
    <property type="molecule type" value="Genomic_DNA"/>
</dbReference>
<dbReference type="EMBL" id="SMDX01000051">
    <property type="protein sequence ID" value="NMI24512.1"/>
    <property type="molecule type" value="Genomic_DNA"/>
</dbReference>
<feature type="region of interest" description="Disordered" evidence="1">
    <location>
        <begin position="18"/>
        <end position="97"/>
    </location>
</feature>
<dbReference type="Proteomes" id="UP000548771">
    <property type="component" value="Unassembled WGS sequence"/>
</dbReference>
<dbReference type="InterPro" id="IPR036412">
    <property type="entry name" value="HAD-like_sf"/>
</dbReference>
<feature type="compositionally biased region" description="Basic and acidic residues" evidence="1">
    <location>
        <begin position="53"/>
        <end position="64"/>
    </location>
</feature>
<proteinExistence type="predicted"/>
<dbReference type="EMBL" id="LR828261">
    <property type="protein sequence ID" value="CAD0312510.1"/>
    <property type="molecule type" value="Genomic_DNA"/>
</dbReference>
<reference evidence="3" key="1">
    <citation type="submission" date="2019-03" db="EMBL/GenBank/DDBJ databases">
        <authorList>
            <person name="Moriniere L."/>
            <person name="Burlet A."/>
            <person name="Rosenthal E."/>
            <person name="Portier P."/>
            <person name="Lavire C."/>
            <person name="Nesme X."/>
            <person name="Bull C.T."/>
            <person name="Le Saux M."/>
            <person name="Bertolla F."/>
        </authorList>
    </citation>
    <scope>NUCLEOTIDE SEQUENCE</scope>
    <source>
        <strain evidence="3">CFBP2533</strain>
    </source>
</reference>
<name>A0A6V7CAN9_9XANT</name>
<evidence type="ECO:0000256" key="1">
    <source>
        <dbReference type="SAM" id="MobiDB-lite"/>
    </source>
</evidence>
<organism evidence="2">
    <name type="scientific">Xanthomonas hortorum pv. pelargonii</name>
    <dbReference type="NCBI Taxonomy" id="453602"/>
    <lineage>
        <taxon>Bacteria</taxon>
        <taxon>Pseudomonadati</taxon>
        <taxon>Pseudomonadota</taxon>
        <taxon>Gammaproteobacteria</taxon>
        <taxon>Lysobacterales</taxon>
        <taxon>Lysobacteraceae</taxon>
        <taxon>Xanthomonas</taxon>
    </lineage>
</organism>
<dbReference type="InterPro" id="IPR023214">
    <property type="entry name" value="HAD_sf"/>
</dbReference>
<gene>
    <name evidence="2" type="ORF">CFBP2533_11110</name>
    <name evidence="3" type="ORF">E1J24_22435</name>
</gene>
<sequence>MKPVSLRKSDVAQCSTANAVTQHPLLPIGKHGPALPVDAPRQELRALKSAPPKSKDKAKQRDGGEDAVTPPPQQRGPTLAQRRMQERDAARKSNPEPAAEIKQLAVLDWDDCVRDEKGMTYQLLHNALAITARESEASPLSRAVAQLNKRMQSGLPATDSAPLLMKTQEDFTKHLMVRHHIFSPKIARDFVDKMLPELGKEEAASLAERIHANFKEQYNRSIGKGGPIEKNGVPFPHCEPKLLPGAKELLDKICTPDSRVAVISNRDHDDLSGEVKHMNLLEKVDVISGSTRREKMPEDLQKRIVSALRGDDREVARRTLIEARCYAHPDSNSQSTGRMHIKPDPTRLNRVLEQLKVGKEVPIISYGDQLSDVQQMAGLAKEGWKVKGVIINSQNPDVGKDINVDGIPTAVIDSMKKIDL</sequence>
<dbReference type="RefSeq" id="WP_168960092.1">
    <property type="nucleotide sequence ID" value="NZ_CP103838.1"/>
</dbReference>
<feature type="compositionally biased region" description="Basic and acidic residues" evidence="1">
    <location>
        <begin position="83"/>
        <end position="94"/>
    </location>
</feature>
<reference evidence="2" key="4">
    <citation type="submission" date="2020-07" db="EMBL/GenBank/DDBJ databases">
        <authorList>
            <person name="Pothier F. J."/>
        </authorList>
    </citation>
    <scope>NUCLEOTIDE SEQUENCE</scope>
    <source>
        <strain evidence="2">CFBP 2533</strain>
    </source>
</reference>
<evidence type="ECO:0000313" key="3">
    <source>
        <dbReference type="EMBL" id="NMI24512.1"/>
    </source>
</evidence>
<evidence type="ECO:0000313" key="4">
    <source>
        <dbReference type="Proteomes" id="UP000548771"/>
    </source>
</evidence>